<dbReference type="OrthoDB" id="4318225at2"/>
<sequence>MIDSVIRYLRACSAVTPAALFLALCGPASVAAADPAPQSAPEPARVELVLDLSGSMKQNDAGGGQTRLEAAKQAVNRIIDAAPATAQVGIRVYGSTYPGTDKVQGCADTRLLMPVATPTAEAKSTARQKVAGLTAIGFTPIGNALRAASNDLGTQGERHVILVSDGEDTCAPPQPCEVAKELNAGGTRLTVDAVGFNVSGAARDQLKCITTAGGGAYADAKDADSLVAGMTSLFRRAATPYTASGRPVQGATTGCPNAPMVEDGQYLDAFTTSRDLWYRIRKNPDEDLAIGATAIFSERMRHEDSRENSAFLTHLFIRSGPPDLPQSWLLSEGVALEANNIVTTGATGGKHNTAKAPDGIGCLRISHNAEVDPQRRILLELLISHPKRAGATQPDGDPALAPTATATADANADANAEKPSGGSADDSRASVSARAADDDNGPGTTTTVALVATAILLGGALGSFVATTSRRRRSRT</sequence>
<keyword evidence="2" id="KW-0472">Membrane</keyword>
<organism evidence="5 6">
    <name type="scientific">Embleya hyalina</name>
    <dbReference type="NCBI Taxonomy" id="516124"/>
    <lineage>
        <taxon>Bacteria</taxon>
        <taxon>Bacillati</taxon>
        <taxon>Actinomycetota</taxon>
        <taxon>Actinomycetes</taxon>
        <taxon>Kitasatosporales</taxon>
        <taxon>Streptomycetaceae</taxon>
        <taxon>Embleya</taxon>
    </lineage>
</organism>
<evidence type="ECO:0000256" key="1">
    <source>
        <dbReference type="SAM" id="MobiDB-lite"/>
    </source>
</evidence>
<name>A0A401YDF6_9ACTN</name>
<reference evidence="5 6" key="1">
    <citation type="submission" date="2018-12" db="EMBL/GenBank/DDBJ databases">
        <title>Draft genome sequence of Embleya hyalina NBRC 13850T.</title>
        <authorList>
            <person name="Komaki H."/>
            <person name="Hosoyama A."/>
            <person name="Kimura A."/>
            <person name="Ichikawa N."/>
            <person name="Tamura T."/>
        </authorList>
    </citation>
    <scope>NUCLEOTIDE SEQUENCE [LARGE SCALE GENOMIC DNA]</scope>
    <source>
        <strain evidence="5 6">NBRC 13850</strain>
    </source>
</reference>
<feature type="domain" description="VWFA" evidence="4">
    <location>
        <begin position="45"/>
        <end position="237"/>
    </location>
</feature>
<proteinExistence type="predicted"/>
<dbReference type="PANTHER" id="PTHR10579:SF43">
    <property type="entry name" value="ZINC FINGER (C3HC4-TYPE RING FINGER) FAMILY PROTEIN"/>
    <property type="match status" value="1"/>
</dbReference>
<evidence type="ECO:0000256" key="2">
    <source>
        <dbReference type="SAM" id="Phobius"/>
    </source>
</evidence>
<gene>
    <name evidence="5" type="ORF">EHYA_00280</name>
</gene>
<dbReference type="PANTHER" id="PTHR10579">
    <property type="entry name" value="CALCIUM-ACTIVATED CHLORIDE CHANNEL REGULATOR"/>
    <property type="match status" value="1"/>
</dbReference>
<dbReference type="PROSITE" id="PS50234">
    <property type="entry name" value="VWFA"/>
    <property type="match status" value="1"/>
</dbReference>
<dbReference type="InterPro" id="IPR002035">
    <property type="entry name" value="VWF_A"/>
</dbReference>
<dbReference type="Proteomes" id="UP000286931">
    <property type="component" value="Unassembled WGS sequence"/>
</dbReference>
<dbReference type="AlphaFoldDB" id="A0A401YDF6"/>
<evidence type="ECO:0000313" key="6">
    <source>
        <dbReference type="Proteomes" id="UP000286931"/>
    </source>
</evidence>
<dbReference type="Gene3D" id="3.40.50.410">
    <property type="entry name" value="von Willebrand factor, type A domain"/>
    <property type="match status" value="1"/>
</dbReference>
<dbReference type="InterPro" id="IPR051266">
    <property type="entry name" value="CLCR"/>
</dbReference>
<dbReference type="InterPro" id="IPR036465">
    <property type="entry name" value="vWFA_dom_sf"/>
</dbReference>
<keyword evidence="6" id="KW-1185">Reference proteome</keyword>
<evidence type="ECO:0000256" key="3">
    <source>
        <dbReference type="SAM" id="SignalP"/>
    </source>
</evidence>
<feature type="compositionally biased region" description="Low complexity" evidence="1">
    <location>
        <begin position="397"/>
        <end position="434"/>
    </location>
</feature>
<feature type="signal peptide" evidence="3">
    <location>
        <begin position="1"/>
        <end position="32"/>
    </location>
</feature>
<dbReference type="SUPFAM" id="SSF53300">
    <property type="entry name" value="vWA-like"/>
    <property type="match status" value="1"/>
</dbReference>
<dbReference type="Pfam" id="PF13519">
    <property type="entry name" value="VWA_2"/>
    <property type="match status" value="1"/>
</dbReference>
<keyword evidence="2" id="KW-1133">Transmembrane helix</keyword>
<feature type="chain" id="PRO_5019513741" description="VWFA domain-containing protein" evidence="3">
    <location>
        <begin position="33"/>
        <end position="476"/>
    </location>
</feature>
<dbReference type="EMBL" id="BIFH01000013">
    <property type="protein sequence ID" value="GCD92641.1"/>
    <property type="molecule type" value="Genomic_DNA"/>
</dbReference>
<accession>A0A401YDF6</accession>
<keyword evidence="3" id="KW-0732">Signal</keyword>
<evidence type="ECO:0000259" key="4">
    <source>
        <dbReference type="PROSITE" id="PS50234"/>
    </source>
</evidence>
<protein>
    <recommendedName>
        <fullName evidence="4">VWFA domain-containing protein</fullName>
    </recommendedName>
</protein>
<dbReference type="RefSeq" id="WP_126634988.1">
    <property type="nucleotide sequence ID" value="NZ_BIFH01000013.1"/>
</dbReference>
<evidence type="ECO:0000313" key="5">
    <source>
        <dbReference type="EMBL" id="GCD92641.1"/>
    </source>
</evidence>
<comment type="caution">
    <text evidence="5">The sequence shown here is derived from an EMBL/GenBank/DDBJ whole genome shotgun (WGS) entry which is preliminary data.</text>
</comment>
<dbReference type="SMART" id="SM00327">
    <property type="entry name" value="VWA"/>
    <property type="match status" value="1"/>
</dbReference>
<keyword evidence="2" id="KW-0812">Transmembrane</keyword>
<feature type="region of interest" description="Disordered" evidence="1">
    <location>
        <begin position="388"/>
        <end position="443"/>
    </location>
</feature>
<feature type="transmembrane region" description="Helical" evidence="2">
    <location>
        <begin position="448"/>
        <end position="467"/>
    </location>
</feature>